<gene>
    <name evidence="1" type="ORF">EV385_0579</name>
</gene>
<comment type="caution">
    <text evidence="1">The sequence shown here is derived from an EMBL/GenBank/DDBJ whole genome shotgun (WGS) entry which is preliminary data.</text>
</comment>
<keyword evidence="2" id="KW-1185">Reference proteome</keyword>
<name>A0A4Q7ZDT4_9ACTN</name>
<proteinExistence type="predicted"/>
<sequence>MIGYPPPWVHRPIAGRILTMMPYDGGSNRRWLHQRLGSQIRPEHRGGGVWAVARSHFRHLVEGLAERFGYVDILLDFRQAERCDTRCRDARGDDCTCSCLGENHGGAAYWRHWIEVGDTTLVAPGDVVRRHVRLTARG</sequence>
<accession>A0A4Q7ZDT4</accession>
<dbReference type="Proteomes" id="UP000292564">
    <property type="component" value="Unassembled WGS sequence"/>
</dbReference>
<protein>
    <submittedName>
        <fullName evidence="1">Uncharacterized protein</fullName>
    </submittedName>
</protein>
<evidence type="ECO:0000313" key="2">
    <source>
        <dbReference type="Proteomes" id="UP000292564"/>
    </source>
</evidence>
<evidence type="ECO:0000313" key="1">
    <source>
        <dbReference type="EMBL" id="RZU48850.1"/>
    </source>
</evidence>
<dbReference type="AlphaFoldDB" id="A0A4Q7ZDT4"/>
<dbReference type="RefSeq" id="WP_242624669.1">
    <property type="nucleotide sequence ID" value="NZ_SHKY01000001.1"/>
</dbReference>
<organism evidence="1 2">
    <name type="scientific">Krasilnikovia cinnamomea</name>
    <dbReference type="NCBI Taxonomy" id="349313"/>
    <lineage>
        <taxon>Bacteria</taxon>
        <taxon>Bacillati</taxon>
        <taxon>Actinomycetota</taxon>
        <taxon>Actinomycetes</taxon>
        <taxon>Micromonosporales</taxon>
        <taxon>Micromonosporaceae</taxon>
        <taxon>Krasilnikovia</taxon>
    </lineage>
</organism>
<dbReference type="EMBL" id="SHKY01000001">
    <property type="protein sequence ID" value="RZU48850.1"/>
    <property type="molecule type" value="Genomic_DNA"/>
</dbReference>
<reference evidence="1 2" key="1">
    <citation type="submission" date="2019-02" db="EMBL/GenBank/DDBJ databases">
        <title>Sequencing the genomes of 1000 actinobacteria strains.</title>
        <authorList>
            <person name="Klenk H.-P."/>
        </authorList>
    </citation>
    <scope>NUCLEOTIDE SEQUENCE [LARGE SCALE GENOMIC DNA]</scope>
    <source>
        <strain evidence="1 2">DSM 45162</strain>
    </source>
</reference>